<sequence>MQCQLIQNFINLPGIIGFSLTSVDQGEIPSDIYSVGFNQGRCPDQRPLLVQGIQQIIQTTPPALEFCVFQFGGYQVELHKAENGAILLIFGEGPRSSQHSKAVNELMHFIKADYAALIESIETLNAGNASGTIATDLEQLPTVPVDTVLAAMNSVSQVARRYLGAQLVVNHWRASQLRDSDWLGQFQIAADGTLSVTERHPELSPEQLAEVRVWIQRFHQRCTHIIRDYDILLAQTLSPSHWQLLFGE</sequence>
<name>A0ABS5Y0C8_9CYAN</name>
<dbReference type="RefSeq" id="WP_215617146.1">
    <property type="nucleotide sequence ID" value="NZ_JADOER010000004.1"/>
</dbReference>
<organism evidence="1 2">
    <name type="scientific">Leptothoe kymatousa TAU-MAC 1615</name>
    <dbReference type="NCBI Taxonomy" id="2364775"/>
    <lineage>
        <taxon>Bacteria</taxon>
        <taxon>Bacillati</taxon>
        <taxon>Cyanobacteriota</taxon>
        <taxon>Cyanophyceae</taxon>
        <taxon>Nodosilineales</taxon>
        <taxon>Cymatolegaceae</taxon>
        <taxon>Leptothoe</taxon>
        <taxon>Leptothoe kymatousa</taxon>
    </lineage>
</organism>
<dbReference type="Proteomes" id="UP001196661">
    <property type="component" value="Unassembled WGS sequence"/>
</dbReference>
<reference evidence="1 2" key="1">
    <citation type="journal article" date="2021" name="Mar. Drugs">
        <title>Genome Reduction and Secondary Metabolism of the Marine Sponge-Associated Cyanobacterium Leptothoe.</title>
        <authorList>
            <person name="Konstantinou D."/>
            <person name="Popin R.V."/>
            <person name="Fewer D.P."/>
            <person name="Sivonen K."/>
            <person name="Gkelis S."/>
        </authorList>
    </citation>
    <scope>NUCLEOTIDE SEQUENCE [LARGE SCALE GENOMIC DNA]</scope>
    <source>
        <strain evidence="1 2">TAU-MAC 1615</strain>
    </source>
</reference>
<evidence type="ECO:0000313" key="2">
    <source>
        <dbReference type="Proteomes" id="UP001196661"/>
    </source>
</evidence>
<comment type="caution">
    <text evidence="1">The sequence shown here is derived from an EMBL/GenBank/DDBJ whole genome shotgun (WGS) entry which is preliminary data.</text>
</comment>
<keyword evidence="2" id="KW-1185">Reference proteome</keyword>
<accession>A0ABS5Y0C8</accession>
<dbReference type="EMBL" id="JADOER010000004">
    <property type="protein sequence ID" value="MBT9311250.1"/>
    <property type="molecule type" value="Genomic_DNA"/>
</dbReference>
<gene>
    <name evidence="1" type="ORF">IXB28_03455</name>
</gene>
<protein>
    <submittedName>
        <fullName evidence="1">Uncharacterized protein</fullName>
    </submittedName>
</protein>
<evidence type="ECO:0000313" key="1">
    <source>
        <dbReference type="EMBL" id="MBT9311250.1"/>
    </source>
</evidence>
<proteinExistence type="predicted"/>